<dbReference type="OrthoDB" id="73465at2759"/>
<evidence type="ECO:0008006" key="5">
    <source>
        <dbReference type="Google" id="ProtNLM"/>
    </source>
</evidence>
<dbReference type="AlphaFoldDB" id="A0A397I4V7"/>
<feature type="chain" id="PRO_5017316008" description="Sequence orphan" evidence="2">
    <location>
        <begin position="26"/>
        <end position="421"/>
    </location>
</feature>
<protein>
    <recommendedName>
        <fullName evidence="5">Sequence orphan</fullName>
    </recommendedName>
</protein>
<comment type="caution">
    <text evidence="3">The sequence shown here is derived from an EMBL/GenBank/DDBJ whole genome shotgun (WGS) entry which is preliminary data.</text>
</comment>
<dbReference type="EMBL" id="PQFF01000246">
    <property type="protein sequence ID" value="RHZ70575.1"/>
    <property type="molecule type" value="Genomic_DNA"/>
</dbReference>
<proteinExistence type="predicted"/>
<evidence type="ECO:0000256" key="2">
    <source>
        <dbReference type="SAM" id="SignalP"/>
    </source>
</evidence>
<feature type="region of interest" description="Disordered" evidence="1">
    <location>
        <begin position="395"/>
        <end position="421"/>
    </location>
</feature>
<name>A0A397I4V7_9GLOM</name>
<accession>A0A397I4V7</accession>
<gene>
    <name evidence="3" type="ORF">Glove_269g55</name>
</gene>
<evidence type="ECO:0000313" key="3">
    <source>
        <dbReference type="EMBL" id="RHZ70575.1"/>
    </source>
</evidence>
<dbReference type="Proteomes" id="UP000266861">
    <property type="component" value="Unassembled WGS sequence"/>
</dbReference>
<feature type="signal peptide" evidence="2">
    <location>
        <begin position="1"/>
        <end position="25"/>
    </location>
</feature>
<evidence type="ECO:0000256" key="1">
    <source>
        <dbReference type="SAM" id="MobiDB-lite"/>
    </source>
</evidence>
<keyword evidence="4" id="KW-1185">Reference proteome</keyword>
<organism evidence="3 4">
    <name type="scientific">Diversispora epigaea</name>
    <dbReference type="NCBI Taxonomy" id="1348612"/>
    <lineage>
        <taxon>Eukaryota</taxon>
        <taxon>Fungi</taxon>
        <taxon>Fungi incertae sedis</taxon>
        <taxon>Mucoromycota</taxon>
        <taxon>Glomeromycotina</taxon>
        <taxon>Glomeromycetes</taxon>
        <taxon>Diversisporales</taxon>
        <taxon>Diversisporaceae</taxon>
        <taxon>Diversispora</taxon>
    </lineage>
</organism>
<reference evidence="3 4" key="1">
    <citation type="submission" date="2018-08" db="EMBL/GenBank/DDBJ databases">
        <title>Genome and evolution of the arbuscular mycorrhizal fungus Diversispora epigaea (formerly Glomus versiforme) and its bacterial endosymbionts.</title>
        <authorList>
            <person name="Sun X."/>
            <person name="Fei Z."/>
            <person name="Harrison M."/>
        </authorList>
    </citation>
    <scope>NUCLEOTIDE SEQUENCE [LARGE SCALE GENOMIC DNA]</scope>
    <source>
        <strain evidence="3 4">IT104</strain>
    </source>
</reference>
<evidence type="ECO:0000313" key="4">
    <source>
        <dbReference type="Proteomes" id="UP000266861"/>
    </source>
</evidence>
<sequence>MKLIKSIQLFTAFILIVQPFHLISAQTNYCLDAIDSIDLEKRMLTPCKYVKEAKRSISKREDNKNMFEISDFRCTSKVSDECEKVKNTFETAGQIISDAFYFNTPVLVNVSFFSFCDELKDCPNTTVHLGAASPKRSILMGDDDDLNRFYPQALVKQFNLESHPEFLPSDITANFNTDVKWYFGGKDPIKKNELELLSIVLHELIHGLGFRSNWGPWVGAEGVIPYPIFTDGSNKTLIFNGFIEYCFDKYLIHLKSDCNHKSIPLVTKEFNKFAGGPGSKFNTTTEFILELKNSTQYNYYGKKMLDITTTAKDLGFQTNAEDIVILETSYKLFSQGVSVVHVDQSTYQNSSDFLMKPSFSFGDTLEKIINDFGDSNYGPIGPKLRKVMETLGYESKNNPNPYRPSEPKSLGFPLTTVSDVS</sequence>
<keyword evidence="2" id="KW-0732">Signal</keyword>